<evidence type="ECO:0000256" key="1">
    <source>
        <dbReference type="ARBA" id="ARBA00004429"/>
    </source>
</evidence>
<organism evidence="9 10">
    <name type="scientific">Simiduia aestuariiviva</name>
    <dbReference type="NCBI Taxonomy" id="1510459"/>
    <lineage>
        <taxon>Bacteria</taxon>
        <taxon>Pseudomonadati</taxon>
        <taxon>Pseudomonadota</taxon>
        <taxon>Gammaproteobacteria</taxon>
        <taxon>Cellvibrionales</taxon>
        <taxon>Cellvibrionaceae</taxon>
        <taxon>Simiduia</taxon>
    </lineage>
</organism>
<dbReference type="PANTHER" id="PTHR39342">
    <property type="entry name" value="UPF0283 MEMBRANE PROTEIN YCJF"/>
    <property type="match status" value="1"/>
</dbReference>
<reference evidence="9 10" key="1">
    <citation type="submission" date="2020-08" db="EMBL/GenBank/DDBJ databases">
        <title>Genomic Encyclopedia of Type Strains, Phase III (KMG-III): the genomes of soil and plant-associated and newly described type strains.</title>
        <authorList>
            <person name="Whitman W."/>
        </authorList>
    </citation>
    <scope>NUCLEOTIDE SEQUENCE [LARGE SCALE GENOMIC DNA]</scope>
    <source>
        <strain evidence="9 10">CECT 8571</strain>
    </source>
</reference>
<dbReference type="PANTHER" id="PTHR39342:SF1">
    <property type="entry name" value="UPF0283 MEMBRANE PROTEIN YCJF"/>
    <property type="match status" value="1"/>
</dbReference>
<dbReference type="GO" id="GO:0005886">
    <property type="term" value="C:plasma membrane"/>
    <property type="evidence" value="ECO:0007669"/>
    <property type="project" value="UniProtKB-SubCell"/>
</dbReference>
<protein>
    <submittedName>
        <fullName evidence="9">Putative membrane protein</fullName>
    </submittedName>
</protein>
<dbReference type="InterPro" id="IPR006507">
    <property type="entry name" value="UPF0283"/>
</dbReference>
<keyword evidence="3" id="KW-1003">Cell membrane</keyword>
<comment type="similarity">
    <text evidence="2">Belongs to the UPF0283 family.</text>
</comment>
<proteinExistence type="inferred from homology"/>
<feature type="transmembrane region" description="Helical" evidence="8">
    <location>
        <begin position="197"/>
        <end position="218"/>
    </location>
</feature>
<evidence type="ECO:0000256" key="7">
    <source>
        <dbReference type="ARBA" id="ARBA00023136"/>
    </source>
</evidence>
<evidence type="ECO:0000256" key="2">
    <source>
        <dbReference type="ARBA" id="ARBA00008255"/>
    </source>
</evidence>
<evidence type="ECO:0000256" key="6">
    <source>
        <dbReference type="ARBA" id="ARBA00022989"/>
    </source>
</evidence>
<evidence type="ECO:0000256" key="5">
    <source>
        <dbReference type="ARBA" id="ARBA00022692"/>
    </source>
</evidence>
<evidence type="ECO:0000256" key="8">
    <source>
        <dbReference type="SAM" id="Phobius"/>
    </source>
</evidence>
<dbReference type="EMBL" id="JACHXZ010000004">
    <property type="protein sequence ID" value="MBB3169783.1"/>
    <property type="molecule type" value="Genomic_DNA"/>
</dbReference>
<evidence type="ECO:0000313" key="9">
    <source>
        <dbReference type="EMBL" id="MBB3169783.1"/>
    </source>
</evidence>
<accession>A0A839UPS4</accession>
<feature type="transmembrane region" description="Helical" evidence="8">
    <location>
        <begin position="59"/>
        <end position="80"/>
    </location>
</feature>
<dbReference type="RefSeq" id="WP_183911271.1">
    <property type="nucleotide sequence ID" value="NZ_JACHXZ010000004.1"/>
</dbReference>
<keyword evidence="5 8" id="KW-0812">Transmembrane</keyword>
<sequence>MKPTQTDTKLAARDPWLVPLSEEEKKGLQLVEESADPEPSWEEADPTKGVLAYTGIAKAAGIFVLAFVGLQAAMMVAGAWTLHWSLGVLAGLIVAVPGAWLMRALWRARRNSRRIDEMEKLRLQADVLAAGGAGYEEYARATSNLAPRLAPIFDGQSGRLGAYANDVERLQDLDRQLQLECDQQAHRALVMATRRSAIAVAASPFLALDVFVVIAGNLNLVARIAGAYGLPSSPFLAARLLVQVYRQIAALGAIELGTELASETLSHALLARLSGRVAQGFSAGLYTYRIGVTAMALCRPLAFSESTKPRPGSLFKDLFKQLDADDALS</sequence>
<gene>
    <name evidence="9" type="ORF">FHS30_002996</name>
</gene>
<dbReference type="AlphaFoldDB" id="A0A839UPS4"/>
<evidence type="ECO:0000256" key="3">
    <source>
        <dbReference type="ARBA" id="ARBA00022475"/>
    </source>
</evidence>
<evidence type="ECO:0000256" key="4">
    <source>
        <dbReference type="ARBA" id="ARBA00022519"/>
    </source>
</evidence>
<comment type="caution">
    <text evidence="9">The sequence shown here is derived from an EMBL/GenBank/DDBJ whole genome shotgun (WGS) entry which is preliminary data.</text>
</comment>
<dbReference type="Proteomes" id="UP000559987">
    <property type="component" value="Unassembled WGS sequence"/>
</dbReference>
<keyword evidence="7 8" id="KW-0472">Membrane</keyword>
<keyword evidence="10" id="KW-1185">Reference proteome</keyword>
<comment type="subcellular location">
    <subcellularLocation>
        <location evidence="1">Cell inner membrane</location>
        <topology evidence="1">Multi-pass membrane protein</topology>
    </subcellularLocation>
</comment>
<name>A0A839UPS4_9GAMM</name>
<evidence type="ECO:0000313" key="10">
    <source>
        <dbReference type="Proteomes" id="UP000559987"/>
    </source>
</evidence>
<dbReference type="Pfam" id="PF05128">
    <property type="entry name" value="DUF697"/>
    <property type="match status" value="1"/>
</dbReference>
<keyword evidence="6 8" id="KW-1133">Transmembrane helix</keyword>
<dbReference type="InterPro" id="IPR021147">
    <property type="entry name" value="DUF697"/>
</dbReference>
<feature type="transmembrane region" description="Helical" evidence="8">
    <location>
        <begin position="86"/>
        <end position="106"/>
    </location>
</feature>
<keyword evidence="4" id="KW-0997">Cell inner membrane</keyword>